<evidence type="ECO:0000313" key="2">
    <source>
        <dbReference type="EMBL" id="AVZ75947.1"/>
    </source>
</evidence>
<name>A0A2R4TA20_9ACTN</name>
<organism evidence="2 3">
    <name type="scientific">Streptomyces lunaelactis</name>
    <dbReference type="NCBI Taxonomy" id="1535768"/>
    <lineage>
        <taxon>Bacteria</taxon>
        <taxon>Bacillati</taxon>
        <taxon>Actinomycetota</taxon>
        <taxon>Actinomycetes</taxon>
        <taxon>Kitasatosporales</taxon>
        <taxon>Streptomycetaceae</taxon>
        <taxon>Streptomyces</taxon>
    </lineage>
</organism>
<protein>
    <submittedName>
        <fullName evidence="2">Uncharacterized protein</fullName>
    </submittedName>
</protein>
<feature type="compositionally biased region" description="Basic residues" evidence="1">
    <location>
        <begin position="85"/>
        <end position="95"/>
    </location>
</feature>
<accession>A0A2R4TA20</accession>
<dbReference type="EMBL" id="CP026304">
    <property type="protein sequence ID" value="AVZ75947.1"/>
    <property type="molecule type" value="Genomic_DNA"/>
</dbReference>
<dbReference type="Proteomes" id="UP000244201">
    <property type="component" value="Chromosome"/>
</dbReference>
<dbReference type="AlphaFoldDB" id="A0A2R4TA20"/>
<feature type="compositionally biased region" description="Polar residues" evidence="1">
    <location>
        <begin position="55"/>
        <end position="76"/>
    </location>
</feature>
<keyword evidence="3" id="KW-1185">Reference proteome</keyword>
<gene>
    <name evidence="2" type="ORF">SLUN_30830</name>
</gene>
<proteinExistence type="predicted"/>
<evidence type="ECO:0000256" key="1">
    <source>
        <dbReference type="SAM" id="MobiDB-lite"/>
    </source>
</evidence>
<sequence length="95" mass="10126">MLQRLLGISPMAAERWSAGAVRTAYFTGERPTSAAGGACRIAVNDNSARTLLTIQPESRSSRCTSAVRPTSDSHPSPLSVEAHARPHHSRGGMQK</sequence>
<feature type="region of interest" description="Disordered" evidence="1">
    <location>
        <begin position="55"/>
        <end position="95"/>
    </location>
</feature>
<evidence type="ECO:0000313" key="3">
    <source>
        <dbReference type="Proteomes" id="UP000244201"/>
    </source>
</evidence>
<reference evidence="2 3" key="1">
    <citation type="submission" date="2018-01" db="EMBL/GenBank/DDBJ databases">
        <title>Complete genome sequence of Streptomyces lunaelactis MM109T, a Ferroverdin A producer isolated from cave moonmilk deposits.</title>
        <authorList>
            <person name="Naome A."/>
            <person name="Martinet L."/>
            <person name="Maciejewska M."/>
            <person name="Anderssen S."/>
            <person name="Adam D."/>
            <person name="Tenconi E."/>
            <person name="Deflandre B."/>
            <person name="Arguelles-Arias A."/>
            <person name="Calusinska M."/>
            <person name="Copieters W."/>
            <person name="Karim L."/>
            <person name="Hanikenne M."/>
            <person name="Baurain D."/>
            <person name="van Wezel G."/>
            <person name="Smargiasso N."/>
            <person name="de Pauw E."/>
            <person name="Delfosse P."/>
            <person name="Rigali S."/>
        </authorList>
    </citation>
    <scope>NUCLEOTIDE SEQUENCE [LARGE SCALE GENOMIC DNA]</scope>
    <source>
        <strain evidence="2 3">MM109</strain>
    </source>
</reference>
<dbReference type="KEGG" id="slk:SLUN_30830"/>